<accession>A0A381PTN7</accession>
<dbReference type="AlphaFoldDB" id="A0A381PTN7"/>
<dbReference type="EMBL" id="UINC01001091">
    <property type="protein sequence ID" value="SUZ70421.1"/>
    <property type="molecule type" value="Genomic_DNA"/>
</dbReference>
<dbReference type="SUPFAM" id="SSF52255">
    <property type="entry name" value="N5-CAIR mutase (phosphoribosylaminoimidazole carboxylase, PurE)"/>
    <property type="match status" value="1"/>
</dbReference>
<dbReference type="Pfam" id="PF00731">
    <property type="entry name" value="AIRC"/>
    <property type="match status" value="1"/>
</dbReference>
<dbReference type="InterPro" id="IPR000031">
    <property type="entry name" value="PurE_dom"/>
</dbReference>
<evidence type="ECO:0000259" key="2">
    <source>
        <dbReference type="SMART" id="SM01001"/>
    </source>
</evidence>
<reference evidence="3" key="1">
    <citation type="submission" date="2018-05" db="EMBL/GenBank/DDBJ databases">
        <authorList>
            <person name="Lanie J.A."/>
            <person name="Ng W.-L."/>
            <person name="Kazmierczak K.M."/>
            <person name="Andrzejewski T.M."/>
            <person name="Davidsen T.M."/>
            <person name="Wayne K.J."/>
            <person name="Tettelin H."/>
            <person name="Glass J.I."/>
            <person name="Rusch D."/>
            <person name="Podicherti R."/>
            <person name="Tsui H.-C.T."/>
            <person name="Winkler M.E."/>
        </authorList>
    </citation>
    <scope>NUCLEOTIDE SEQUENCE</scope>
</reference>
<dbReference type="GO" id="GO:0006189">
    <property type="term" value="P:'de novo' IMP biosynthetic process"/>
    <property type="evidence" value="ECO:0007669"/>
    <property type="project" value="InterPro"/>
</dbReference>
<name>A0A381PTN7_9ZZZZ</name>
<feature type="domain" description="PurE" evidence="2">
    <location>
        <begin position="1"/>
        <end position="128"/>
    </location>
</feature>
<dbReference type="SMART" id="SM01001">
    <property type="entry name" value="AIRC"/>
    <property type="match status" value="1"/>
</dbReference>
<protein>
    <recommendedName>
        <fullName evidence="2">PurE domain-containing protein</fullName>
    </recommendedName>
</protein>
<dbReference type="PANTHER" id="PTHR23046:SF2">
    <property type="entry name" value="PHOSPHORIBOSYLAMINOIMIDAZOLE CARBOXYLASE"/>
    <property type="match status" value="1"/>
</dbReference>
<gene>
    <name evidence="3" type="ORF">METZ01_LOCUS23275</name>
</gene>
<organism evidence="3">
    <name type="scientific">marine metagenome</name>
    <dbReference type="NCBI Taxonomy" id="408172"/>
    <lineage>
        <taxon>unclassified sequences</taxon>
        <taxon>metagenomes</taxon>
        <taxon>ecological metagenomes</taxon>
    </lineage>
</organism>
<evidence type="ECO:0000256" key="1">
    <source>
        <dbReference type="ARBA" id="ARBA00022755"/>
    </source>
</evidence>
<dbReference type="InterPro" id="IPR024694">
    <property type="entry name" value="PurE_prokaryotes"/>
</dbReference>
<dbReference type="Gene3D" id="3.40.50.1970">
    <property type="match status" value="1"/>
</dbReference>
<proteinExistence type="predicted"/>
<keyword evidence="1" id="KW-0658">Purine biosynthesis</keyword>
<sequence>MKTVIIMGSTSDEPHAKKITDKLDDYGIVWEQHAASAHKQPLKVLEILDANKDRKDIVYITIAGRSNALSGFVAANCESPTIGCPPFSDKTDMMVNIHSTLQMPSNTPVLTVVDPGNCALAVKRIFGV</sequence>
<evidence type="ECO:0000313" key="3">
    <source>
        <dbReference type="EMBL" id="SUZ70421.1"/>
    </source>
</evidence>
<dbReference type="PANTHER" id="PTHR23046">
    <property type="entry name" value="PHOSPHORIBOSYLAMINOIMIDAZOLE CARBOXYLASE CATALYTIC SUBUNIT"/>
    <property type="match status" value="1"/>
</dbReference>